<name>A0A1L7XXX2_9HELO</name>
<evidence type="ECO:0000313" key="3">
    <source>
        <dbReference type="Proteomes" id="UP000184330"/>
    </source>
</evidence>
<accession>A0A1L7XXX2</accession>
<dbReference type="EMBL" id="FJOG01000082">
    <property type="protein sequence ID" value="CZR69860.1"/>
    <property type="molecule type" value="Genomic_DNA"/>
</dbReference>
<protein>
    <recommendedName>
        <fullName evidence="1">BTB domain-containing protein</fullName>
    </recommendedName>
</protein>
<dbReference type="SUPFAM" id="SSF54695">
    <property type="entry name" value="POZ domain"/>
    <property type="match status" value="1"/>
</dbReference>
<organism evidence="2 3">
    <name type="scientific">Phialocephala subalpina</name>
    <dbReference type="NCBI Taxonomy" id="576137"/>
    <lineage>
        <taxon>Eukaryota</taxon>
        <taxon>Fungi</taxon>
        <taxon>Dikarya</taxon>
        <taxon>Ascomycota</taxon>
        <taxon>Pezizomycotina</taxon>
        <taxon>Leotiomycetes</taxon>
        <taxon>Helotiales</taxon>
        <taxon>Mollisiaceae</taxon>
        <taxon>Phialocephala</taxon>
        <taxon>Phialocephala fortinii species complex</taxon>
    </lineage>
</organism>
<evidence type="ECO:0000313" key="2">
    <source>
        <dbReference type="EMBL" id="CZR69860.1"/>
    </source>
</evidence>
<dbReference type="PROSITE" id="PS50097">
    <property type="entry name" value="BTB"/>
    <property type="match status" value="1"/>
</dbReference>
<reference evidence="2 3" key="1">
    <citation type="submission" date="2016-03" db="EMBL/GenBank/DDBJ databases">
        <authorList>
            <person name="Ploux O."/>
        </authorList>
    </citation>
    <scope>NUCLEOTIDE SEQUENCE [LARGE SCALE GENOMIC DNA]</scope>
    <source>
        <strain evidence="2 3">UAMH 11012</strain>
    </source>
</reference>
<dbReference type="Pfam" id="PF00651">
    <property type="entry name" value="BTB"/>
    <property type="match status" value="1"/>
</dbReference>
<dbReference type="OrthoDB" id="1022638at2759"/>
<sequence length="340" mass="39353">MNADRIQAKSLVSTRSRSSLQDVDVLQESEEARTWRVHQPGPYSHWKHVPDFDSDIGNEMVSIEVGEGEKQQTFFIHKKVLQKFTKYFDKQLQNKHGIEGKQGNVVMKEEDAEIFKMLYDWLYTGNIEKPPVQFKVKKMPSEAQAARLEADLRGRFNSQEIKLVDLYCLAEKLDINDLQNRTIDAIQDGFHEYGTVFGPGLIVRIFKNTKKGSQLRELCVATNVIHMDRGCGQLREELMVACMICEDFMPLMLKWISRNFSMIGRRYKEGWDSRKCTEGFSMLNRSKLCPCWFHKHGPGEAHKFHKRCKAPYMTCGHANEKEDEDVEEALPLRNLDINAA</sequence>
<proteinExistence type="predicted"/>
<dbReference type="SMART" id="SM00225">
    <property type="entry name" value="BTB"/>
    <property type="match status" value="1"/>
</dbReference>
<dbReference type="AlphaFoldDB" id="A0A1L7XXX2"/>
<evidence type="ECO:0000259" key="1">
    <source>
        <dbReference type="PROSITE" id="PS50097"/>
    </source>
</evidence>
<dbReference type="PANTHER" id="PTHR47843:SF2">
    <property type="entry name" value="BTB DOMAIN-CONTAINING PROTEIN"/>
    <property type="match status" value="1"/>
</dbReference>
<dbReference type="InterPro" id="IPR011333">
    <property type="entry name" value="SKP1/BTB/POZ_sf"/>
</dbReference>
<dbReference type="Gene3D" id="3.30.710.10">
    <property type="entry name" value="Potassium Channel Kv1.1, Chain A"/>
    <property type="match status" value="1"/>
</dbReference>
<gene>
    <name evidence="2" type="ORF">PAC_19760</name>
</gene>
<dbReference type="Proteomes" id="UP000184330">
    <property type="component" value="Unassembled WGS sequence"/>
</dbReference>
<feature type="domain" description="BTB" evidence="1">
    <location>
        <begin position="59"/>
        <end position="131"/>
    </location>
</feature>
<dbReference type="PANTHER" id="PTHR47843">
    <property type="entry name" value="BTB DOMAIN-CONTAINING PROTEIN-RELATED"/>
    <property type="match status" value="1"/>
</dbReference>
<dbReference type="InterPro" id="IPR000210">
    <property type="entry name" value="BTB/POZ_dom"/>
</dbReference>
<keyword evidence="3" id="KW-1185">Reference proteome</keyword>
<dbReference type="CDD" id="cd18186">
    <property type="entry name" value="BTB_POZ_ZBTB_KLHL-like"/>
    <property type="match status" value="1"/>
</dbReference>